<evidence type="ECO:0000259" key="7">
    <source>
        <dbReference type="Pfam" id="PF21981"/>
    </source>
</evidence>
<comment type="subcellular location">
    <subcellularLocation>
        <location evidence="1 5">Cytoplasm</location>
    </subcellularLocation>
</comment>
<protein>
    <recommendedName>
        <fullName evidence="3 5">Regulatory protein RecX</fullName>
    </recommendedName>
</protein>
<keyword evidence="10" id="KW-1185">Reference proteome</keyword>
<accession>A0A5B8U8E2</accession>
<evidence type="ECO:0000313" key="9">
    <source>
        <dbReference type="EMBL" id="QEC48952.1"/>
    </source>
</evidence>
<dbReference type="OrthoDB" id="5244465at2"/>
<evidence type="ECO:0000256" key="3">
    <source>
        <dbReference type="ARBA" id="ARBA00018111"/>
    </source>
</evidence>
<dbReference type="GO" id="GO:0006282">
    <property type="term" value="P:regulation of DNA repair"/>
    <property type="evidence" value="ECO:0007669"/>
    <property type="project" value="UniProtKB-UniRule"/>
</dbReference>
<gene>
    <name evidence="5" type="primary">recX</name>
    <name evidence="9" type="ORF">FSW04_16145</name>
</gene>
<organism evidence="9 10">
    <name type="scientific">Baekduia soli</name>
    <dbReference type="NCBI Taxonomy" id="496014"/>
    <lineage>
        <taxon>Bacteria</taxon>
        <taxon>Bacillati</taxon>
        <taxon>Actinomycetota</taxon>
        <taxon>Thermoleophilia</taxon>
        <taxon>Solirubrobacterales</taxon>
        <taxon>Baekduiaceae</taxon>
        <taxon>Baekduia</taxon>
    </lineage>
</organism>
<proteinExistence type="inferred from homology"/>
<dbReference type="InterPro" id="IPR053926">
    <property type="entry name" value="RecX_HTH_1st"/>
</dbReference>
<evidence type="ECO:0000313" key="10">
    <source>
        <dbReference type="Proteomes" id="UP000321805"/>
    </source>
</evidence>
<comment type="similarity">
    <text evidence="2 5">Belongs to the RecX family.</text>
</comment>
<keyword evidence="4 5" id="KW-0963">Cytoplasm</keyword>
<name>A0A5B8U8E2_9ACTN</name>
<dbReference type="AlphaFoldDB" id="A0A5B8U8E2"/>
<dbReference type="PANTHER" id="PTHR33602">
    <property type="entry name" value="REGULATORY PROTEIN RECX FAMILY PROTEIN"/>
    <property type="match status" value="1"/>
</dbReference>
<dbReference type="Pfam" id="PF21981">
    <property type="entry name" value="RecX_HTH3"/>
    <property type="match status" value="1"/>
</dbReference>
<dbReference type="InterPro" id="IPR003783">
    <property type="entry name" value="Regulatory_RecX"/>
</dbReference>
<dbReference type="InterPro" id="IPR036388">
    <property type="entry name" value="WH-like_DNA-bd_sf"/>
</dbReference>
<evidence type="ECO:0000256" key="1">
    <source>
        <dbReference type="ARBA" id="ARBA00004496"/>
    </source>
</evidence>
<feature type="domain" description="RecX first three-helical" evidence="8">
    <location>
        <begin position="17"/>
        <end position="56"/>
    </location>
</feature>
<evidence type="ECO:0000256" key="2">
    <source>
        <dbReference type="ARBA" id="ARBA00009695"/>
    </source>
</evidence>
<dbReference type="KEGG" id="bsol:FSW04_16145"/>
<dbReference type="Pfam" id="PF21982">
    <property type="entry name" value="RecX_HTH1"/>
    <property type="match status" value="1"/>
</dbReference>
<dbReference type="HAMAP" id="MF_01114">
    <property type="entry name" value="RecX"/>
    <property type="match status" value="1"/>
</dbReference>
<comment type="function">
    <text evidence="5">Modulates RecA activity.</text>
</comment>
<evidence type="ECO:0000259" key="6">
    <source>
        <dbReference type="Pfam" id="PF02631"/>
    </source>
</evidence>
<evidence type="ECO:0000256" key="5">
    <source>
        <dbReference type="HAMAP-Rule" id="MF_01114"/>
    </source>
</evidence>
<dbReference type="Pfam" id="PF02631">
    <property type="entry name" value="RecX_HTH2"/>
    <property type="match status" value="1"/>
</dbReference>
<reference evidence="9 10" key="1">
    <citation type="journal article" date="2018" name="J. Microbiol.">
        <title>Baekduia soli gen. nov., sp. nov., a novel bacterium isolated from the soil of Baekdu Mountain and proposal of a novel family name, Baekduiaceae fam. nov.</title>
        <authorList>
            <person name="An D.S."/>
            <person name="Siddiqi M.Z."/>
            <person name="Kim K.H."/>
            <person name="Yu H.S."/>
            <person name="Im W.T."/>
        </authorList>
    </citation>
    <scope>NUCLEOTIDE SEQUENCE [LARGE SCALE GENOMIC DNA]</scope>
    <source>
        <strain evidence="9 10">BR7-21</strain>
    </source>
</reference>
<evidence type="ECO:0000259" key="8">
    <source>
        <dbReference type="Pfam" id="PF21982"/>
    </source>
</evidence>
<dbReference type="GO" id="GO:0005737">
    <property type="term" value="C:cytoplasm"/>
    <property type="evidence" value="ECO:0007669"/>
    <property type="project" value="UniProtKB-SubCell"/>
</dbReference>
<dbReference type="EMBL" id="CP042430">
    <property type="protein sequence ID" value="QEC48952.1"/>
    <property type="molecule type" value="Genomic_DNA"/>
</dbReference>
<feature type="domain" description="RecX second three-helical" evidence="6">
    <location>
        <begin position="63"/>
        <end position="104"/>
    </location>
</feature>
<sequence length="161" mass="18397">MTTAERAIDPEARLQHALDLSYRYLGFRDRTVAEVRRHLEAKRVEPDTIDRAVAELSELGYLDDARFAQRFTEDRRTLDVWGNERIERKLLGAGVAPEHVAAALGSRTDGGELEAALTVLKRRFRVVPETDRDRDRALGFLVRKGYELEIAYDAIRAYGRP</sequence>
<dbReference type="InterPro" id="IPR053925">
    <property type="entry name" value="RecX_HTH_3rd"/>
</dbReference>
<feature type="domain" description="RecX third three-helical" evidence="7">
    <location>
        <begin position="112"/>
        <end position="155"/>
    </location>
</feature>
<dbReference type="InterPro" id="IPR053924">
    <property type="entry name" value="RecX_HTH_2nd"/>
</dbReference>
<dbReference type="RefSeq" id="WP_146921061.1">
    <property type="nucleotide sequence ID" value="NZ_CP042430.1"/>
</dbReference>
<dbReference type="Proteomes" id="UP000321805">
    <property type="component" value="Chromosome"/>
</dbReference>
<dbReference type="PANTHER" id="PTHR33602:SF1">
    <property type="entry name" value="REGULATORY PROTEIN RECX FAMILY PROTEIN"/>
    <property type="match status" value="1"/>
</dbReference>
<dbReference type="Gene3D" id="1.10.10.10">
    <property type="entry name" value="Winged helix-like DNA-binding domain superfamily/Winged helix DNA-binding domain"/>
    <property type="match status" value="3"/>
</dbReference>
<evidence type="ECO:0000256" key="4">
    <source>
        <dbReference type="ARBA" id="ARBA00022490"/>
    </source>
</evidence>